<name>A0ABY6CKD9_9BACT</name>
<evidence type="ECO:0000313" key="2">
    <source>
        <dbReference type="EMBL" id="UXP30957.1"/>
    </source>
</evidence>
<dbReference type="PANTHER" id="PTHR33490">
    <property type="entry name" value="BLR5614 PROTEIN-RELATED"/>
    <property type="match status" value="1"/>
</dbReference>
<feature type="domain" description="Transglutaminase-like" evidence="1">
    <location>
        <begin position="172"/>
        <end position="237"/>
    </location>
</feature>
<protein>
    <submittedName>
        <fullName evidence="2">Transglutaminase family protein</fullName>
    </submittedName>
</protein>
<sequence length="281" mass="31921">MSKYKLTYQTTNSYENIVKEALFALKVIPISNEQQQLLSYSAKNNLCEDFYLQPNLFGFNQLMLRIAKRFDQLDVTVVCHVEVAPINPYQSLDVAVEEEKDLIHSLDFKIDHHTFLDMTPSTFIDLASLPKDLVKSHDQTCESYLKDLNAYIYTQFQFNDDVNSFSNTPQDTFQQKNGVCQDFAQVFIASCRANGIPARYVSGYLNQGAGYVGSAMMHAWVEAFIPGKGWQGYDPTNNLLRDSNYVKVCHGVDYDDCAPIKGILNTHGENQTAYKVEVVQQ</sequence>
<reference evidence="2" key="1">
    <citation type="submission" date="2022-09" db="EMBL/GenBank/DDBJ databases">
        <title>Comparative genomics and taxonomic characterization of three novel marine species of genus Reichenbachiella exhibiting antioxidant and polysaccharide degradation activities.</title>
        <authorList>
            <person name="Muhammad N."/>
            <person name="Lee Y.-J."/>
            <person name="Ko J."/>
            <person name="Kim S.-G."/>
        </authorList>
    </citation>
    <scope>NUCLEOTIDE SEQUENCE</scope>
    <source>
        <strain evidence="2">BKB1-1</strain>
    </source>
</reference>
<dbReference type="RefSeq" id="WP_262308403.1">
    <property type="nucleotide sequence ID" value="NZ_CP106679.1"/>
</dbReference>
<gene>
    <name evidence="2" type="ORF">N6H18_11410</name>
</gene>
<proteinExistence type="predicted"/>
<evidence type="ECO:0000259" key="1">
    <source>
        <dbReference type="SMART" id="SM00460"/>
    </source>
</evidence>
<organism evidence="2 3">
    <name type="scientific">Reichenbachiella agarivorans</name>
    <dbReference type="NCBI Taxonomy" id="2979464"/>
    <lineage>
        <taxon>Bacteria</taxon>
        <taxon>Pseudomonadati</taxon>
        <taxon>Bacteroidota</taxon>
        <taxon>Cytophagia</taxon>
        <taxon>Cytophagales</taxon>
        <taxon>Reichenbachiellaceae</taxon>
        <taxon>Reichenbachiella</taxon>
    </lineage>
</organism>
<dbReference type="SUPFAM" id="SSF54001">
    <property type="entry name" value="Cysteine proteinases"/>
    <property type="match status" value="1"/>
</dbReference>
<evidence type="ECO:0000313" key="3">
    <source>
        <dbReference type="Proteomes" id="UP001065174"/>
    </source>
</evidence>
<dbReference type="Proteomes" id="UP001065174">
    <property type="component" value="Chromosome"/>
</dbReference>
<dbReference type="Gene3D" id="3.10.620.30">
    <property type="match status" value="1"/>
</dbReference>
<dbReference type="InterPro" id="IPR038765">
    <property type="entry name" value="Papain-like_cys_pep_sf"/>
</dbReference>
<keyword evidence="3" id="KW-1185">Reference proteome</keyword>
<dbReference type="Pfam" id="PF01841">
    <property type="entry name" value="Transglut_core"/>
    <property type="match status" value="1"/>
</dbReference>
<dbReference type="EMBL" id="CP106679">
    <property type="protein sequence ID" value="UXP30957.1"/>
    <property type="molecule type" value="Genomic_DNA"/>
</dbReference>
<dbReference type="PANTHER" id="PTHR33490:SF6">
    <property type="entry name" value="SLL1049 PROTEIN"/>
    <property type="match status" value="1"/>
</dbReference>
<dbReference type="SMART" id="SM00460">
    <property type="entry name" value="TGc"/>
    <property type="match status" value="1"/>
</dbReference>
<accession>A0ABY6CKD9</accession>
<dbReference type="InterPro" id="IPR002931">
    <property type="entry name" value="Transglutaminase-like"/>
</dbReference>